<organism evidence="1 2">
    <name type="scientific">Paxillus rubicundulus Ve08.2h10</name>
    <dbReference type="NCBI Taxonomy" id="930991"/>
    <lineage>
        <taxon>Eukaryota</taxon>
        <taxon>Fungi</taxon>
        <taxon>Dikarya</taxon>
        <taxon>Basidiomycota</taxon>
        <taxon>Agaricomycotina</taxon>
        <taxon>Agaricomycetes</taxon>
        <taxon>Agaricomycetidae</taxon>
        <taxon>Boletales</taxon>
        <taxon>Paxilineae</taxon>
        <taxon>Paxillaceae</taxon>
        <taxon>Paxillus</taxon>
    </lineage>
</organism>
<proteinExistence type="predicted"/>
<evidence type="ECO:0000313" key="2">
    <source>
        <dbReference type="Proteomes" id="UP000054538"/>
    </source>
</evidence>
<keyword evidence="2" id="KW-1185">Reference proteome</keyword>
<reference evidence="2" key="2">
    <citation type="submission" date="2015-01" db="EMBL/GenBank/DDBJ databases">
        <title>Evolutionary Origins and Diversification of the Mycorrhizal Mutualists.</title>
        <authorList>
            <consortium name="DOE Joint Genome Institute"/>
            <consortium name="Mycorrhizal Genomics Consortium"/>
            <person name="Kohler A."/>
            <person name="Kuo A."/>
            <person name="Nagy L.G."/>
            <person name="Floudas D."/>
            <person name="Copeland A."/>
            <person name="Barry K.W."/>
            <person name="Cichocki N."/>
            <person name="Veneault-Fourrey C."/>
            <person name="LaButti K."/>
            <person name="Lindquist E.A."/>
            <person name="Lipzen A."/>
            <person name="Lundell T."/>
            <person name="Morin E."/>
            <person name="Murat C."/>
            <person name="Riley R."/>
            <person name="Ohm R."/>
            <person name="Sun H."/>
            <person name="Tunlid A."/>
            <person name="Henrissat B."/>
            <person name="Grigoriev I.V."/>
            <person name="Hibbett D.S."/>
            <person name="Martin F."/>
        </authorList>
    </citation>
    <scope>NUCLEOTIDE SEQUENCE [LARGE SCALE GENOMIC DNA]</scope>
    <source>
        <strain evidence="2">Ve08.2h10</strain>
    </source>
</reference>
<name>A0A0D0E4A7_9AGAM</name>
<evidence type="ECO:0000313" key="1">
    <source>
        <dbReference type="EMBL" id="KIK92050.1"/>
    </source>
</evidence>
<sequence length="59" mass="7143">MVYDNYQECTEIQWGMNFFQHHAKKWKCLQWKPAKSNTIAEDVFQASRQRSGGFYRPKQ</sequence>
<accession>A0A0D0E4A7</accession>
<protein>
    <submittedName>
        <fullName evidence="1">Uncharacterized protein</fullName>
    </submittedName>
</protein>
<dbReference type="HOGENOM" id="CLU_2961512_0_0_1"/>
<reference evidence="1 2" key="1">
    <citation type="submission" date="2014-04" db="EMBL/GenBank/DDBJ databases">
        <authorList>
            <consortium name="DOE Joint Genome Institute"/>
            <person name="Kuo A."/>
            <person name="Kohler A."/>
            <person name="Jargeat P."/>
            <person name="Nagy L.G."/>
            <person name="Floudas D."/>
            <person name="Copeland A."/>
            <person name="Barry K.W."/>
            <person name="Cichocki N."/>
            <person name="Veneault-Fourrey C."/>
            <person name="LaButti K."/>
            <person name="Lindquist E.A."/>
            <person name="Lipzen A."/>
            <person name="Lundell T."/>
            <person name="Morin E."/>
            <person name="Murat C."/>
            <person name="Sun H."/>
            <person name="Tunlid A."/>
            <person name="Henrissat B."/>
            <person name="Grigoriev I.V."/>
            <person name="Hibbett D.S."/>
            <person name="Martin F."/>
            <person name="Nordberg H.P."/>
            <person name="Cantor M.N."/>
            <person name="Hua S.X."/>
        </authorList>
    </citation>
    <scope>NUCLEOTIDE SEQUENCE [LARGE SCALE GENOMIC DNA]</scope>
    <source>
        <strain evidence="1 2">Ve08.2h10</strain>
    </source>
</reference>
<dbReference type="EMBL" id="KN825321">
    <property type="protein sequence ID" value="KIK92050.1"/>
    <property type="molecule type" value="Genomic_DNA"/>
</dbReference>
<dbReference type="InParanoid" id="A0A0D0E4A7"/>
<dbReference type="Proteomes" id="UP000054538">
    <property type="component" value="Unassembled WGS sequence"/>
</dbReference>
<gene>
    <name evidence="1" type="ORF">PAXRUDRAFT_148155</name>
</gene>
<dbReference type="AlphaFoldDB" id="A0A0D0E4A7"/>